<dbReference type="Pfam" id="PF00171">
    <property type="entry name" value="Aldedh"/>
    <property type="match status" value="1"/>
</dbReference>
<dbReference type="GO" id="GO:0009450">
    <property type="term" value="P:gamma-aminobutyric acid catabolic process"/>
    <property type="evidence" value="ECO:0007669"/>
    <property type="project" value="TreeGrafter"/>
</dbReference>
<dbReference type="InterPro" id="IPR016162">
    <property type="entry name" value="Ald_DH_N"/>
</dbReference>
<dbReference type="RefSeq" id="WP_368498811.1">
    <property type="nucleotide sequence ID" value="NZ_CP162511.1"/>
</dbReference>
<dbReference type="EC" id="1.2.1.-" evidence="6"/>
<dbReference type="AlphaFoldDB" id="A0AB39BJ11"/>
<evidence type="ECO:0000313" key="6">
    <source>
        <dbReference type="EMBL" id="XDI06428.1"/>
    </source>
</evidence>
<protein>
    <submittedName>
        <fullName evidence="6">NAD-dependent succinate-semialdehyde dehydrogenase</fullName>
        <ecNumber evidence="6">1.2.1.-</ecNumber>
    </submittedName>
</protein>
<name>A0AB39BJ11_9MICO</name>
<reference evidence="6" key="1">
    <citation type="submission" date="2024-05" db="EMBL/GenBank/DDBJ databases">
        <title>Herbiconiux sp. A18JL235.</title>
        <authorList>
            <person name="Zhang G."/>
        </authorList>
    </citation>
    <scope>NUCLEOTIDE SEQUENCE</scope>
    <source>
        <strain evidence="6">A18JL235</strain>
    </source>
</reference>
<dbReference type="PANTHER" id="PTHR43353">
    <property type="entry name" value="SUCCINATE-SEMIALDEHYDE DEHYDROGENASE, MITOCHONDRIAL"/>
    <property type="match status" value="1"/>
</dbReference>
<evidence type="ECO:0000256" key="3">
    <source>
        <dbReference type="PROSITE-ProRule" id="PRU10007"/>
    </source>
</evidence>
<dbReference type="InterPro" id="IPR016163">
    <property type="entry name" value="Ald_DH_C"/>
</dbReference>
<evidence type="ECO:0000256" key="1">
    <source>
        <dbReference type="ARBA" id="ARBA00009986"/>
    </source>
</evidence>
<dbReference type="InterPro" id="IPR016161">
    <property type="entry name" value="Ald_DH/histidinol_DH"/>
</dbReference>
<dbReference type="EMBL" id="CP162511">
    <property type="protein sequence ID" value="XDI06428.1"/>
    <property type="molecule type" value="Genomic_DNA"/>
</dbReference>
<dbReference type="GO" id="GO:0004777">
    <property type="term" value="F:succinate-semialdehyde dehydrogenase (NAD+) activity"/>
    <property type="evidence" value="ECO:0007669"/>
    <property type="project" value="TreeGrafter"/>
</dbReference>
<dbReference type="InterPro" id="IPR029510">
    <property type="entry name" value="Ald_DH_CS_GLU"/>
</dbReference>
<dbReference type="InterPro" id="IPR050740">
    <property type="entry name" value="Aldehyde_DH_Superfamily"/>
</dbReference>
<sequence>MTVTTASTSTAEAGASGKPCASVPLVAELFIDGEWRQGREGRTFPVVDPSDGSTIADFAVATPDDCLAAIDAAAAAQDGWAATPPRRRSELLRAAYEVLTEEVELFAEIMIRENGKSYADAIGEANYAKEFFRWFAEEAVRIPGEYRLSPAGDKRIVVDRQPIGVSLLITPWNFPAAMATRKLAPALAAGCTVILKPARETPLTAAYVVDVLRRVGVPAGVVNLVTPVNTGPVVAEMLAHPAVRKLSFTGSTEVGRELLHACADTVVSASMELGGNAPVIVLPGADLDLTVRESLFAKMRNGGSACTAANRFYVHSSLHDAFVERMRSALAEVRTGPGLDRSNELGALVSVKERDKVAALVDVAVSEGASVVQGGSSSEEGAFYDATLLTGVRHGSTITGQEIFGPVTAVVRYDDVDQAVDMANDTEFGLMAYVFGEEREAIAVARRLEAGMVAVNRGVVSDPAAPFGGVKQSGLGREGSSEGILEFLEEKYIALTA</sequence>
<feature type="active site" evidence="3">
    <location>
        <position position="272"/>
    </location>
</feature>
<dbReference type="Gene3D" id="3.40.605.10">
    <property type="entry name" value="Aldehyde Dehydrogenase, Chain A, domain 1"/>
    <property type="match status" value="1"/>
</dbReference>
<dbReference type="Gene3D" id="3.40.309.10">
    <property type="entry name" value="Aldehyde Dehydrogenase, Chain A, domain 2"/>
    <property type="match status" value="1"/>
</dbReference>
<evidence type="ECO:0000256" key="4">
    <source>
        <dbReference type="RuleBase" id="RU003345"/>
    </source>
</evidence>
<organism evidence="6">
    <name type="scientific">Herbiconiux sp. A18JL235</name>
    <dbReference type="NCBI Taxonomy" id="3152363"/>
    <lineage>
        <taxon>Bacteria</taxon>
        <taxon>Bacillati</taxon>
        <taxon>Actinomycetota</taxon>
        <taxon>Actinomycetes</taxon>
        <taxon>Micrococcales</taxon>
        <taxon>Microbacteriaceae</taxon>
        <taxon>Herbiconiux</taxon>
    </lineage>
</organism>
<keyword evidence="2 4" id="KW-0560">Oxidoreductase</keyword>
<dbReference type="SUPFAM" id="SSF53720">
    <property type="entry name" value="ALDH-like"/>
    <property type="match status" value="1"/>
</dbReference>
<dbReference type="PANTHER" id="PTHR43353:SF5">
    <property type="entry name" value="SUCCINATE-SEMIALDEHYDE DEHYDROGENASE, MITOCHONDRIAL"/>
    <property type="match status" value="1"/>
</dbReference>
<proteinExistence type="inferred from homology"/>
<gene>
    <name evidence="6" type="ORF">ABFY20_04845</name>
</gene>
<accession>A0AB39BJ11</accession>
<dbReference type="PROSITE" id="PS00687">
    <property type="entry name" value="ALDEHYDE_DEHYDR_GLU"/>
    <property type="match status" value="1"/>
</dbReference>
<dbReference type="CDD" id="cd07103">
    <property type="entry name" value="ALDH_F5_SSADH_GabD"/>
    <property type="match status" value="1"/>
</dbReference>
<dbReference type="InterPro" id="IPR015590">
    <property type="entry name" value="Aldehyde_DH_dom"/>
</dbReference>
<comment type="similarity">
    <text evidence="1 4">Belongs to the aldehyde dehydrogenase family.</text>
</comment>
<dbReference type="FunFam" id="3.40.605.10:FF:000007">
    <property type="entry name" value="NAD/NADP-dependent betaine aldehyde dehydrogenase"/>
    <property type="match status" value="1"/>
</dbReference>
<feature type="domain" description="Aldehyde dehydrogenase" evidence="5">
    <location>
        <begin position="35"/>
        <end position="492"/>
    </location>
</feature>
<evidence type="ECO:0000256" key="2">
    <source>
        <dbReference type="ARBA" id="ARBA00023002"/>
    </source>
</evidence>
<evidence type="ECO:0000259" key="5">
    <source>
        <dbReference type="Pfam" id="PF00171"/>
    </source>
</evidence>